<organism evidence="2 3">
    <name type="scientific">Ceratotherium simum simum</name>
    <name type="common">Southern white rhinoceros</name>
    <dbReference type="NCBI Taxonomy" id="73337"/>
    <lineage>
        <taxon>Eukaryota</taxon>
        <taxon>Metazoa</taxon>
        <taxon>Chordata</taxon>
        <taxon>Craniata</taxon>
        <taxon>Vertebrata</taxon>
        <taxon>Euteleostomi</taxon>
        <taxon>Mammalia</taxon>
        <taxon>Eutheria</taxon>
        <taxon>Laurasiatheria</taxon>
        <taxon>Perissodactyla</taxon>
        <taxon>Rhinocerotidae</taxon>
        <taxon>Ceratotherium</taxon>
    </lineage>
</organism>
<dbReference type="Proteomes" id="UP000694910">
    <property type="component" value="Unplaced"/>
</dbReference>
<dbReference type="GeneID" id="106800784"/>
<gene>
    <name evidence="3" type="primary">LOC106800784</name>
</gene>
<feature type="domain" description="DUF4456" evidence="1">
    <location>
        <begin position="1"/>
        <end position="63"/>
    </location>
</feature>
<dbReference type="InterPro" id="IPR027914">
    <property type="entry name" value="DUF4456"/>
</dbReference>
<evidence type="ECO:0000259" key="1">
    <source>
        <dbReference type="Pfam" id="PF14644"/>
    </source>
</evidence>
<name>A0ABM1CE87_CERSS</name>
<protein>
    <submittedName>
        <fullName evidence="3">Coiled-coil domain-containing protein 180-like</fullName>
    </submittedName>
</protein>
<sequence length="79" mass="9065">MESLCQGEEERQEDLDTVITTAREKLEEFTRKSSQFFIASLATFTEKFLLQLDEVLTIDDVQAASKWHQWPCALAPGGW</sequence>
<dbReference type="RefSeq" id="XP_014637868.1">
    <property type="nucleotide sequence ID" value="XM_014782382.1"/>
</dbReference>
<reference evidence="3" key="1">
    <citation type="submission" date="2025-08" db="UniProtKB">
        <authorList>
            <consortium name="RefSeq"/>
        </authorList>
    </citation>
    <scope>IDENTIFICATION</scope>
</reference>
<keyword evidence="2" id="KW-1185">Reference proteome</keyword>
<proteinExistence type="predicted"/>
<accession>A0ABM1CE87</accession>
<evidence type="ECO:0000313" key="2">
    <source>
        <dbReference type="Proteomes" id="UP000694910"/>
    </source>
</evidence>
<dbReference type="Pfam" id="PF14644">
    <property type="entry name" value="DUF4456"/>
    <property type="match status" value="1"/>
</dbReference>
<evidence type="ECO:0000313" key="3">
    <source>
        <dbReference type="RefSeq" id="XP_014637868.1"/>
    </source>
</evidence>